<gene>
    <name evidence="9" type="ORF">BN1051_02731</name>
</gene>
<evidence type="ECO:0000256" key="4">
    <source>
        <dbReference type="ARBA" id="ARBA00022989"/>
    </source>
</evidence>
<reference evidence="9" key="1">
    <citation type="submission" date="2014-07" db="EMBL/GenBank/DDBJ databases">
        <authorList>
            <person name="Urmite Genomes Urmite Genomes"/>
        </authorList>
    </citation>
    <scope>NUCLEOTIDE SEQUENCE</scope>
    <source>
        <strain evidence="9">11W110_air</strain>
    </source>
</reference>
<protein>
    <recommendedName>
        <fullName evidence="8">Cardiolipin synthase N-terminal domain-containing protein</fullName>
    </recommendedName>
</protein>
<evidence type="ECO:0000256" key="6">
    <source>
        <dbReference type="SAM" id="MobiDB-lite"/>
    </source>
</evidence>
<evidence type="ECO:0000256" key="2">
    <source>
        <dbReference type="ARBA" id="ARBA00022475"/>
    </source>
</evidence>
<keyword evidence="2" id="KW-1003">Cell membrane</keyword>
<keyword evidence="5 7" id="KW-0472">Membrane</keyword>
<sequence>MPIEYLLFMPVAVLGGVLVIVLAAAALVSLVRAACLPLPARVAWATAIVVLPLLGPLAWLGFSQFRDRRASADAASPAPAAEAPASAASAAETRPEGRPDPVRGPSATEAEGSAAAQDAMP</sequence>
<keyword evidence="3 7" id="KW-0812">Transmembrane</keyword>
<dbReference type="PATRIC" id="fig|1461584.3.peg.2703"/>
<evidence type="ECO:0000256" key="5">
    <source>
        <dbReference type="ARBA" id="ARBA00023136"/>
    </source>
</evidence>
<dbReference type="EMBL" id="LN483072">
    <property type="protein sequence ID" value="CEA09362.1"/>
    <property type="molecule type" value="Genomic_DNA"/>
</dbReference>
<feature type="region of interest" description="Disordered" evidence="6">
    <location>
        <begin position="73"/>
        <end position="121"/>
    </location>
</feature>
<evidence type="ECO:0000256" key="3">
    <source>
        <dbReference type="ARBA" id="ARBA00022692"/>
    </source>
</evidence>
<organism evidence="9">
    <name type="scientific">Arthrobacter saudimassiliensis</name>
    <dbReference type="NCBI Taxonomy" id="1461584"/>
    <lineage>
        <taxon>Bacteria</taxon>
        <taxon>Bacillati</taxon>
        <taxon>Actinomycetota</taxon>
        <taxon>Actinomycetes</taxon>
        <taxon>Micrococcales</taxon>
        <taxon>Micrococcaceae</taxon>
        <taxon>Arthrobacter</taxon>
    </lineage>
</organism>
<dbReference type="Pfam" id="PF13396">
    <property type="entry name" value="PLDc_N"/>
    <property type="match status" value="1"/>
</dbReference>
<dbReference type="InterPro" id="IPR027379">
    <property type="entry name" value="CLS_N"/>
</dbReference>
<feature type="domain" description="Cardiolipin synthase N-terminal" evidence="8">
    <location>
        <begin position="21"/>
        <end position="60"/>
    </location>
</feature>
<feature type="transmembrane region" description="Helical" evidence="7">
    <location>
        <begin position="43"/>
        <end position="62"/>
    </location>
</feature>
<accession>A0A078MV90</accession>
<evidence type="ECO:0000259" key="8">
    <source>
        <dbReference type="Pfam" id="PF13396"/>
    </source>
</evidence>
<dbReference type="AlphaFoldDB" id="A0A078MV90"/>
<proteinExistence type="predicted"/>
<comment type="subcellular location">
    <subcellularLocation>
        <location evidence="1">Cell membrane</location>
        <topology evidence="1">Multi-pass membrane protein</topology>
    </subcellularLocation>
</comment>
<dbReference type="GO" id="GO:0005886">
    <property type="term" value="C:plasma membrane"/>
    <property type="evidence" value="ECO:0007669"/>
    <property type="project" value="UniProtKB-SubCell"/>
</dbReference>
<keyword evidence="4 7" id="KW-1133">Transmembrane helix</keyword>
<evidence type="ECO:0000256" key="1">
    <source>
        <dbReference type="ARBA" id="ARBA00004651"/>
    </source>
</evidence>
<evidence type="ECO:0000313" key="9">
    <source>
        <dbReference type="EMBL" id="CEA09362.1"/>
    </source>
</evidence>
<evidence type="ECO:0000256" key="7">
    <source>
        <dbReference type="SAM" id="Phobius"/>
    </source>
</evidence>
<name>A0A078MV90_9MICC</name>
<feature type="compositionally biased region" description="Low complexity" evidence="6">
    <location>
        <begin position="73"/>
        <end position="92"/>
    </location>
</feature>